<dbReference type="InterPro" id="IPR006260">
    <property type="entry name" value="TonB/TolA_C"/>
</dbReference>
<sequence length="246" mass="25492">MDLDQERRLDRIKAAVGVAAFHAVIGYALITGLAFDIATEVSERLKVFDVRVPPPPAIDEPPPPPQKESKAEEGKASPPNLRAKPTPIVAPPPEIRLEIPPPVRAADRPSKAEGFDATAGAADVAGPGTGAGGVGDGTGSGGQGTGPGGGGIAAKAQRVSGGFTARDYERASRGAQLSGTVFVRYSVGADGRVGGCTVTRSSGHGGLDDATCRIIEQRFRYRPARDRQGNPVADVVNTNFTWSPQY</sequence>
<evidence type="ECO:0000259" key="7">
    <source>
        <dbReference type="PROSITE" id="PS52015"/>
    </source>
</evidence>
<feature type="transmembrane region" description="Helical" evidence="6">
    <location>
        <begin position="12"/>
        <end position="35"/>
    </location>
</feature>
<feature type="compositionally biased region" description="Pro residues" evidence="5">
    <location>
        <begin position="52"/>
        <end position="66"/>
    </location>
</feature>
<evidence type="ECO:0000313" key="8">
    <source>
        <dbReference type="EMBL" id="CAA9485087.1"/>
    </source>
</evidence>
<keyword evidence="4 6" id="KW-0472">Membrane</keyword>
<name>A0A6J4RYM1_9SPHN</name>
<dbReference type="GO" id="GO:0016020">
    <property type="term" value="C:membrane"/>
    <property type="evidence" value="ECO:0007669"/>
    <property type="project" value="UniProtKB-SubCell"/>
</dbReference>
<keyword evidence="2 6" id="KW-0812">Transmembrane</keyword>
<evidence type="ECO:0000256" key="4">
    <source>
        <dbReference type="ARBA" id="ARBA00023136"/>
    </source>
</evidence>
<feature type="compositionally biased region" description="Low complexity" evidence="5">
    <location>
        <begin position="117"/>
        <end position="126"/>
    </location>
</feature>
<dbReference type="SUPFAM" id="SSF74653">
    <property type="entry name" value="TolA/TonB C-terminal domain"/>
    <property type="match status" value="1"/>
</dbReference>
<evidence type="ECO:0000256" key="3">
    <source>
        <dbReference type="ARBA" id="ARBA00022989"/>
    </source>
</evidence>
<dbReference type="AlphaFoldDB" id="A0A6J4RYM1"/>
<gene>
    <name evidence="8" type="ORF">AVDCRST_MAG91-226</name>
</gene>
<feature type="compositionally biased region" description="Basic and acidic residues" evidence="5">
    <location>
        <begin position="105"/>
        <end position="114"/>
    </location>
</feature>
<dbReference type="Pfam" id="PF03544">
    <property type="entry name" value="TonB_C"/>
    <property type="match status" value="1"/>
</dbReference>
<evidence type="ECO:0000256" key="1">
    <source>
        <dbReference type="ARBA" id="ARBA00004167"/>
    </source>
</evidence>
<reference evidence="8" key="1">
    <citation type="submission" date="2020-02" db="EMBL/GenBank/DDBJ databases">
        <authorList>
            <person name="Meier V. D."/>
        </authorList>
    </citation>
    <scope>NUCLEOTIDE SEQUENCE</scope>
    <source>
        <strain evidence="8">AVDCRST_MAG91</strain>
    </source>
</reference>
<organism evidence="8">
    <name type="scientific">uncultured Sphingomonadaceae bacterium</name>
    <dbReference type="NCBI Taxonomy" id="169976"/>
    <lineage>
        <taxon>Bacteria</taxon>
        <taxon>Pseudomonadati</taxon>
        <taxon>Pseudomonadota</taxon>
        <taxon>Alphaproteobacteria</taxon>
        <taxon>Sphingomonadales</taxon>
        <taxon>Sphingomonadaceae</taxon>
        <taxon>environmental samples</taxon>
    </lineage>
</organism>
<protein>
    <recommendedName>
        <fullName evidence="7">TonB C-terminal domain-containing protein</fullName>
    </recommendedName>
</protein>
<proteinExistence type="predicted"/>
<dbReference type="PROSITE" id="PS52015">
    <property type="entry name" value="TONB_CTD"/>
    <property type="match status" value="1"/>
</dbReference>
<accession>A0A6J4RYM1</accession>
<dbReference type="InterPro" id="IPR037682">
    <property type="entry name" value="TonB_C"/>
</dbReference>
<evidence type="ECO:0000256" key="2">
    <source>
        <dbReference type="ARBA" id="ARBA00022692"/>
    </source>
</evidence>
<dbReference type="EMBL" id="CADCVX010000059">
    <property type="protein sequence ID" value="CAA9485087.1"/>
    <property type="molecule type" value="Genomic_DNA"/>
</dbReference>
<feature type="region of interest" description="Disordered" evidence="5">
    <location>
        <begin position="52"/>
        <end position="155"/>
    </location>
</feature>
<dbReference type="NCBIfam" id="TIGR01352">
    <property type="entry name" value="tonB_Cterm"/>
    <property type="match status" value="1"/>
</dbReference>
<comment type="subcellular location">
    <subcellularLocation>
        <location evidence="1">Membrane</location>
        <topology evidence="1">Single-pass membrane protein</topology>
    </subcellularLocation>
</comment>
<feature type="compositionally biased region" description="Gly residues" evidence="5">
    <location>
        <begin position="127"/>
        <end position="152"/>
    </location>
</feature>
<dbReference type="GO" id="GO:0055085">
    <property type="term" value="P:transmembrane transport"/>
    <property type="evidence" value="ECO:0007669"/>
    <property type="project" value="InterPro"/>
</dbReference>
<evidence type="ECO:0000256" key="6">
    <source>
        <dbReference type="SAM" id="Phobius"/>
    </source>
</evidence>
<keyword evidence="3 6" id="KW-1133">Transmembrane helix</keyword>
<feature type="compositionally biased region" description="Pro residues" evidence="5">
    <location>
        <begin position="88"/>
        <end position="103"/>
    </location>
</feature>
<evidence type="ECO:0000256" key="5">
    <source>
        <dbReference type="SAM" id="MobiDB-lite"/>
    </source>
</evidence>
<dbReference type="Gene3D" id="3.30.1150.10">
    <property type="match status" value="1"/>
</dbReference>
<feature type="domain" description="TonB C-terminal" evidence="7">
    <location>
        <begin position="153"/>
        <end position="246"/>
    </location>
</feature>